<dbReference type="EMBL" id="AFCE01000119">
    <property type="protein sequence ID" value="EGL83227.1"/>
    <property type="molecule type" value="Genomic_DNA"/>
</dbReference>
<dbReference type="InterPro" id="IPR003781">
    <property type="entry name" value="CoA-bd"/>
</dbReference>
<name>F5L624_CALTT</name>
<dbReference type="SUPFAM" id="SSF51735">
    <property type="entry name" value="NAD(P)-binding Rossmann-fold domains"/>
    <property type="match status" value="1"/>
</dbReference>
<dbReference type="eggNOG" id="COG1832">
    <property type="taxonomic scope" value="Bacteria"/>
</dbReference>
<reference evidence="2 3" key="1">
    <citation type="journal article" date="2011" name="J. Bacteriol.">
        <title>Draft genome sequence of the thermoalkaliphilic Caldalkalibacillus thermarum strain TA2.A1.</title>
        <authorList>
            <person name="Kalamorz F."/>
            <person name="Keis S."/>
            <person name="McMillan D.G."/>
            <person name="Olsson K."/>
            <person name="Stanton J.A."/>
            <person name="Stockwell P."/>
            <person name="Black M.A."/>
            <person name="Klingeman D.M."/>
            <person name="Land M.L."/>
            <person name="Han C.S."/>
            <person name="Martin S.L."/>
            <person name="Becher S.A."/>
            <person name="Peddie C.J."/>
            <person name="Morgan H.W."/>
            <person name="Matthies D."/>
            <person name="Preiss L."/>
            <person name="Meier T."/>
            <person name="Brown S.D."/>
            <person name="Cook G.M."/>
        </authorList>
    </citation>
    <scope>NUCLEOTIDE SEQUENCE [LARGE SCALE GENOMIC DNA]</scope>
    <source>
        <strain evidence="2 3">TA2.A1</strain>
    </source>
</reference>
<sequence>MTDKVKELIQLLHHANVTREEIKEILTKYKRIAVVGLSDNPHRTSYQVAEYMQQAGYEIIPVNPMITESLGQKAYPSLKDVPGKIDIVNVFRRSEDTVEPAKEAVEIGAKVLWLQLGIVNEEAFRIASEAGLKVIMDRCIKVEHALLTGSR</sequence>
<dbReference type="PANTHER" id="PTHR33303">
    <property type="entry name" value="CYTOPLASMIC PROTEIN-RELATED"/>
    <property type="match status" value="1"/>
</dbReference>
<gene>
    <name evidence="2" type="ORF">CathTA2_1237</name>
</gene>
<dbReference type="RefSeq" id="WP_007504114.1">
    <property type="nucleotide sequence ID" value="NZ_AFCE01000119.1"/>
</dbReference>
<organism evidence="2 3">
    <name type="scientific">Caldalkalibacillus thermarum (strain TA2.A1)</name>
    <dbReference type="NCBI Taxonomy" id="986075"/>
    <lineage>
        <taxon>Bacteria</taxon>
        <taxon>Bacillati</taxon>
        <taxon>Bacillota</taxon>
        <taxon>Bacilli</taxon>
        <taxon>Bacillales</taxon>
        <taxon>Bacillaceae</taxon>
        <taxon>Caldalkalibacillus</taxon>
    </lineage>
</organism>
<feature type="domain" description="CoA-binding" evidence="1">
    <location>
        <begin position="25"/>
        <end position="118"/>
    </location>
</feature>
<evidence type="ECO:0000313" key="2">
    <source>
        <dbReference type="EMBL" id="EGL83227.1"/>
    </source>
</evidence>
<dbReference type="Proteomes" id="UP000010716">
    <property type="component" value="Unassembled WGS sequence"/>
</dbReference>
<dbReference type="PANTHER" id="PTHR33303:SF2">
    <property type="entry name" value="COA-BINDING DOMAIN-CONTAINING PROTEIN"/>
    <property type="match status" value="1"/>
</dbReference>
<proteinExistence type="predicted"/>
<dbReference type="InterPro" id="IPR036291">
    <property type="entry name" value="NAD(P)-bd_dom_sf"/>
</dbReference>
<evidence type="ECO:0000259" key="1">
    <source>
        <dbReference type="SMART" id="SM00881"/>
    </source>
</evidence>
<accession>F5L624</accession>
<dbReference type="Pfam" id="PF13380">
    <property type="entry name" value="CoA_binding_2"/>
    <property type="match status" value="1"/>
</dbReference>
<dbReference type="SMART" id="SM00881">
    <property type="entry name" value="CoA_binding"/>
    <property type="match status" value="1"/>
</dbReference>
<dbReference type="AlphaFoldDB" id="F5L624"/>
<comment type="caution">
    <text evidence="2">The sequence shown here is derived from an EMBL/GenBank/DDBJ whole genome shotgun (WGS) entry which is preliminary data.</text>
</comment>
<protein>
    <submittedName>
        <fullName evidence="2">CoA-binding domain protein</fullName>
    </submittedName>
</protein>
<evidence type="ECO:0000313" key="3">
    <source>
        <dbReference type="Proteomes" id="UP000010716"/>
    </source>
</evidence>
<dbReference type="Gene3D" id="3.40.50.720">
    <property type="entry name" value="NAD(P)-binding Rossmann-like Domain"/>
    <property type="match status" value="1"/>
</dbReference>